<name>A0A6A5BDE5_NAEFO</name>
<feature type="compositionally biased region" description="Low complexity" evidence="2">
    <location>
        <begin position="42"/>
        <end position="69"/>
    </location>
</feature>
<dbReference type="VEuPathDB" id="AmoebaDB:NfTy_088160"/>
<sequence>MNTDSANLLPPQQQPSVSSPKFSKSSVMMGESSSLENRLRILLPPIQQQQQQQHLPQALSPASSAPVSSNTEDTISRPSVNPLRNDSETSADVHRLFHHVKIPLHDSMIPQQQATSQLEATPNSKPSFPLSLQLQNLLPSPNGFSQKEPELTSVRSISSKSHSLRITSATSTSSSPQQHRIPPSFSSTPKSASSKLQAPLSARVRKSDYWKMEEPVIKQQATPPSKASSSFNGCVSCGKDNVTLSTTSDEVLSPPEQHNSSRKSPNKHHERHWNTRIDRKLKDLEFFYSGGPTRVCHMKYLDDEDTSYYNNISLKQPSSPMINLKDATPKPAKIKQPLTPEVIEKRRKNKERLKSINEKLHQCKQDIKKTHEQVEKRMEQLELLERLANKSSL</sequence>
<dbReference type="AlphaFoldDB" id="A0A6A5BDE5"/>
<reference evidence="3 4" key="1">
    <citation type="journal article" date="2019" name="Sci. Rep.">
        <title>Nanopore sequencing improves the draft genome of the human pathogenic amoeba Naegleria fowleri.</title>
        <authorList>
            <person name="Liechti N."/>
            <person name="Schurch N."/>
            <person name="Bruggmann R."/>
            <person name="Wittwer M."/>
        </authorList>
    </citation>
    <scope>NUCLEOTIDE SEQUENCE [LARGE SCALE GENOMIC DNA]</scope>
    <source>
        <strain evidence="3 4">ATCC 30894</strain>
    </source>
</reference>
<organism evidence="3 4">
    <name type="scientific">Naegleria fowleri</name>
    <name type="common">Brain eating amoeba</name>
    <dbReference type="NCBI Taxonomy" id="5763"/>
    <lineage>
        <taxon>Eukaryota</taxon>
        <taxon>Discoba</taxon>
        <taxon>Heterolobosea</taxon>
        <taxon>Tetramitia</taxon>
        <taxon>Eutetramitia</taxon>
        <taxon>Vahlkampfiidae</taxon>
        <taxon>Naegleria</taxon>
    </lineage>
</organism>
<feature type="compositionally biased region" description="Polar residues" evidence="2">
    <location>
        <begin position="154"/>
        <end position="166"/>
    </location>
</feature>
<keyword evidence="4" id="KW-1185">Reference proteome</keyword>
<gene>
    <name evidence="3" type="ORF">FDP41_009796</name>
</gene>
<dbReference type="Proteomes" id="UP000444721">
    <property type="component" value="Unassembled WGS sequence"/>
</dbReference>
<evidence type="ECO:0000256" key="2">
    <source>
        <dbReference type="SAM" id="MobiDB-lite"/>
    </source>
</evidence>
<dbReference type="VEuPathDB" id="AmoebaDB:FDP41_009796"/>
<feature type="region of interest" description="Disordered" evidence="2">
    <location>
        <begin position="1"/>
        <end position="87"/>
    </location>
</feature>
<feature type="coiled-coil region" evidence="1">
    <location>
        <begin position="346"/>
        <end position="387"/>
    </location>
</feature>
<evidence type="ECO:0000256" key="1">
    <source>
        <dbReference type="SAM" id="Coils"/>
    </source>
</evidence>
<dbReference type="EMBL" id="VFQX01000072">
    <property type="protein sequence ID" value="KAF0972100.1"/>
    <property type="molecule type" value="Genomic_DNA"/>
</dbReference>
<feature type="compositionally biased region" description="Basic residues" evidence="2">
    <location>
        <begin position="260"/>
        <end position="271"/>
    </location>
</feature>
<dbReference type="VEuPathDB" id="AmoebaDB:NF0098010"/>
<feature type="compositionally biased region" description="Low complexity" evidence="2">
    <location>
        <begin position="182"/>
        <end position="194"/>
    </location>
</feature>
<dbReference type="RefSeq" id="XP_044556815.1">
    <property type="nucleotide sequence ID" value="XM_044713792.1"/>
</dbReference>
<feature type="region of interest" description="Disordered" evidence="2">
    <location>
        <begin position="154"/>
        <end position="200"/>
    </location>
</feature>
<comment type="caution">
    <text evidence="3">The sequence shown here is derived from an EMBL/GenBank/DDBJ whole genome shotgun (WGS) entry which is preliminary data.</text>
</comment>
<feature type="region of interest" description="Disordered" evidence="2">
    <location>
        <begin position="245"/>
        <end position="274"/>
    </location>
</feature>
<evidence type="ECO:0000313" key="4">
    <source>
        <dbReference type="Proteomes" id="UP000444721"/>
    </source>
</evidence>
<dbReference type="OrthoDB" id="10596242at2759"/>
<dbReference type="GeneID" id="68117011"/>
<evidence type="ECO:0000313" key="3">
    <source>
        <dbReference type="EMBL" id="KAF0972100.1"/>
    </source>
</evidence>
<accession>A0A6A5BDE5</accession>
<keyword evidence="1" id="KW-0175">Coiled coil</keyword>
<proteinExistence type="predicted"/>
<feature type="compositionally biased region" description="Low complexity" evidence="2">
    <location>
        <begin position="10"/>
        <end position="34"/>
    </location>
</feature>
<protein>
    <submittedName>
        <fullName evidence="3">Uncharacterized protein</fullName>
    </submittedName>
</protein>
<feature type="compositionally biased region" description="Polar residues" evidence="2">
    <location>
        <begin position="70"/>
        <end position="84"/>
    </location>
</feature>